<dbReference type="GO" id="GO:0005886">
    <property type="term" value="C:plasma membrane"/>
    <property type="evidence" value="ECO:0007669"/>
    <property type="project" value="UniProtKB-SubCell"/>
</dbReference>
<comment type="subcellular location">
    <subcellularLocation>
        <location evidence="1">Cell membrane</location>
        <topology evidence="1">Multi-pass membrane protein</topology>
    </subcellularLocation>
</comment>
<evidence type="ECO:0000256" key="3">
    <source>
        <dbReference type="ARBA" id="ARBA00022692"/>
    </source>
</evidence>
<dbReference type="PANTHER" id="PTHR38825">
    <property type="entry name" value="LYSINE EXPORTER PROTEIN (LYSE/YGGA)"/>
    <property type="match status" value="1"/>
</dbReference>
<organism evidence="7 8">
    <name type="scientific">Methanosarcina acetivorans (strain ATCC 35395 / DSM 2834 / JCM 12185 / C2A)</name>
    <dbReference type="NCBI Taxonomy" id="188937"/>
    <lineage>
        <taxon>Archaea</taxon>
        <taxon>Methanobacteriati</taxon>
        <taxon>Methanobacteriota</taxon>
        <taxon>Stenosarchaea group</taxon>
        <taxon>Methanomicrobia</taxon>
        <taxon>Methanosarcinales</taxon>
        <taxon>Methanosarcinaceae</taxon>
        <taxon>Methanosarcina</taxon>
    </lineage>
</organism>
<dbReference type="GO" id="GO:0006865">
    <property type="term" value="P:amino acid transport"/>
    <property type="evidence" value="ECO:0007669"/>
    <property type="project" value="InterPro"/>
</dbReference>
<dbReference type="PhylomeDB" id="Q8TT28"/>
<protein>
    <recommendedName>
        <fullName evidence="9">Transporter, LysE family</fullName>
    </recommendedName>
</protein>
<dbReference type="PANTHER" id="PTHR38825:SF1">
    <property type="entry name" value="TRANSPORTER, LYSE FAMILY"/>
    <property type="match status" value="1"/>
</dbReference>
<feature type="transmembrane region" description="Helical" evidence="6">
    <location>
        <begin position="192"/>
        <end position="210"/>
    </location>
</feature>
<keyword evidence="8" id="KW-1185">Reference proteome</keyword>
<evidence type="ECO:0000313" key="7">
    <source>
        <dbReference type="EMBL" id="AAM04055.1"/>
    </source>
</evidence>
<keyword evidence="2" id="KW-1003">Cell membrane</keyword>
<feature type="transmembrane region" description="Helical" evidence="6">
    <location>
        <begin position="12"/>
        <end position="36"/>
    </location>
</feature>
<feature type="transmembrane region" description="Helical" evidence="6">
    <location>
        <begin position="48"/>
        <end position="70"/>
    </location>
</feature>
<dbReference type="STRING" id="188937.MA_0611"/>
<evidence type="ECO:0000256" key="6">
    <source>
        <dbReference type="SAM" id="Phobius"/>
    </source>
</evidence>
<feature type="transmembrane region" description="Helical" evidence="6">
    <location>
        <begin position="76"/>
        <end position="95"/>
    </location>
</feature>
<evidence type="ECO:0000256" key="4">
    <source>
        <dbReference type="ARBA" id="ARBA00022989"/>
    </source>
</evidence>
<name>Q8TT28_METAC</name>
<reference evidence="7 8" key="1">
    <citation type="journal article" date="2002" name="Genome Res.">
        <title>The genome of Methanosarcina acetivorans reveals extensive metabolic and physiological diversity.</title>
        <authorList>
            <person name="Galagan J.E."/>
            <person name="Nusbaum C."/>
            <person name="Roy A."/>
            <person name="Endrizzi M.G."/>
            <person name="Macdonald P."/>
            <person name="FitzHugh W."/>
            <person name="Calvo S."/>
            <person name="Engels R."/>
            <person name="Smirnov S."/>
            <person name="Atnoor D."/>
            <person name="Brown A."/>
            <person name="Allen N."/>
            <person name="Naylor J."/>
            <person name="Stange-Thomann N."/>
            <person name="DeArellano K."/>
            <person name="Johnson R."/>
            <person name="Linton L."/>
            <person name="McEwan P."/>
            <person name="McKernan K."/>
            <person name="Talamas J."/>
            <person name="Tirrell A."/>
            <person name="Ye W."/>
            <person name="Zimmer A."/>
            <person name="Barber R.D."/>
            <person name="Cann I."/>
            <person name="Graham D.E."/>
            <person name="Grahame D.A."/>
            <person name="Guss A."/>
            <person name="Hedderich R."/>
            <person name="Ingram-Smith C."/>
            <person name="Kuettner C.H."/>
            <person name="Krzycki J.A."/>
            <person name="Leigh J.A."/>
            <person name="Li W."/>
            <person name="Liu J."/>
            <person name="Mukhopadhyay B."/>
            <person name="Reeve J.N."/>
            <person name="Smith K."/>
            <person name="Springer T.A."/>
            <person name="Umayam L.A."/>
            <person name="White O."/>
            <person name="White R.H."/>
            <person name="de Macario E.C."/>
            <person name="Ferry J.G."/>
            <person name="Jarrell K.F."/>
            <person name="Jing H."/>
            <person name="Macario A.J.L."/>
            <person name="Paulsen I."/>
            <person name="Pritchett M."/>
            <person name="Sowers K.R."/>
            <person name="Swanson R.V."/>
            <person name="Zinder S.H."/>
            <person name="Lander E."/>
            <person name="Metcalf W.W."/>
            <person name="Birren B."/>
        </authorList>
    </citation>
    <scope>NUCLEOTIDE SEQUENCE [LARGE SCALE GENOMIC DNA]</scope>
    <source>
        <strain evidence="8">ATCC 35395 / DSM 2834 / JCM 12185 / C2A</strain>
    </source>
</reference>
<dbReference type="EnsemblBacteria" id="AAM04055">
    <property type="protein sequence ID" value="AAM04055"/>
    <property type="gene ID" value="MA_0611"/>
</dbReference>
<dbReference type="EMBL" id="AE010299">
    <property type="protein sequence ID" value="AAM04055.1"/>
    <property type="molecule type" value="Genomic_DNA"/>
</dbReference>
<evidence type="ECO:0000313" key="8">
    <source>
        <dbReference type="Proteomes" id="UP000002487"/>
    </source>
</evidence>
<gene>
    <name evidence="7" type="ordered locus">MA_0611</name>
</gene>
<dbReference type="Pfam" id="PF01810">
    <property type="entry name" value="LysE"/>
    <property type="match status" value="1"/>
</dbReference>
<feature type="transmembrane region" description="Helical" evidence="6">
    <location>
        <begin position="120"/>
        <end position="139"/>
    </location>
</feature>
<dbReference type="InParanoid" id="Q8TT28"/>
<dbReference type="InterPro" id="IPR001123">
    <property type="entry name" value="LeuE-type"/>
</dbReference>
<evidence type="ECO:0008006" key="9">
    <source>
        <dbReference type="Google" id="ProtNLM"/>
    </source>
</evidence>
<evidence type="ECO:0000256" key="5">
    <source>
        <dbReference type="ARBA" id="ARBA00023136"/>
    </source>
</evidence>
<dbReference type="KEGG" id="mac:MA_0611"/>
<keyword evidence="5 6" id="KW-0472">Membrane</keyword>
<feature type="transmembrane region" description="Helical" evidence="6">
    <location>
        <begin position="151"/>
        <end position="171"/>
    </location>
</feature>
<sequence length="219" mass="23178">MRMLTIETFNALLLGFTIGLTGALVPGPMLFATIELSLKKDWLAGPKVVFGHMLVELVLSLLILFGAASLIGSNTISAISVIGGLALVIFGLLTAKDAKAAASAGISPGTSGLKLSSNPIALGLVTSVSNPYFWVWWLTAGSALVLKAYELGVLVSLAYILGHWIADLSWFTAVSGSFSRGKALFSGRTHEMILYACGGFLVIFGLYFMLNYNNPIQLS</sequence>
<keyword evidence="3 6" id="KW-0812">Transmembrane</keyword>
<keyword evidence="4 6" id="KW-1133">Transmembrane helix</keyword>
<dbReference type="AlphaFoldDB" id="Q8TT28"/>
<evidence type="ECO:0000256" key="2">
    <source>
        <dbReference type="ARBA" id="ARBA00022475"/>
    </source>
</evidence>
<proteinExistence type="predicted"/>
<dbReference type="Proteomes" id="UP000002487">
    <property type="component" value="Chromosome"/>
</dbReference>
<accession>Q8TT28</accession>
<evidence type="ECO:0000256" key="1">
    <source>
        <dbReference type="ARBA" id="ARBA00004651"/>
    </source>
</evidence>
<dbReference type="HOGENOM" id="CLU_104651_0_0_2"/>